<gene>
    <name evidence="3" type="ORF">Slati_4162900</name>
</gene>
<reference evidence="3" key="2">
    <citation type="journal article" date="2024" name="Plant">
        <title>Genomic evolution and insights into agronomic trait innovations of Sesamum species.</title>
        <authorList>
            <person name="Miao H."/>
            <person name="Wang L."/>
            <person name="Qu L."/>
            <person name="Liu H."/>
            <person name="Sun Y."/>
            <person name="Le M."/>
            <person name="Wang Q."/>
            <person name="Wei S."/>
            <person name="Zheng Y."/>
            <person name="Lin W."/>
            <person name="Duan Y."/>
            <person name="Cao H."/>
            <person name="Xiong S."/>
            <person name="Wang X."/>
            <person name="Wei L."/>
            <person name="Li C."/>
            <person name="Ma Q."/>
            <person name="Ju M."/>
            <person name="Zhao R."/>
            <person name="Li G."/>
            <person name="Mu C."/>
            <person name="Tian Q."/>
            <person name="Mei H."/>
            <person name="Zhang T."/>
            <person name="Gao T."/>
            <person name="Zhang H."/>
        </authorList>
    </citation>
    <scope>NUCLEOTIDE SEQUENCE</scope>
    <source>
        <strain evidence="3">KEN1</strain>
    </source>
</reference>
<dbReference type="EMBL" id="JACGWN010000015">
    <property type="protein sequence ID" value="KAL0401330.1"/>
    <property type="molecule type" value="Genomic_DNA"/>
</dbReference>
<dbReference type="PANTHER" id="PTHR31642">
    <property type="entry name" value="TRICHOTHECENE 3-O-ACETYLTRANSFERASE"/>
    <property type="match status" value="1"/>
</dbReference>
<accession>A0AAW2T9F3</accession>
<comment type="similarity">
    <text evidence="1">Belongs to the plant acyltransferase family.</text>
</comment>
<dbReference type="PANTHER" id="PTHR31642:SF324">
    <property type="entry name" value="SPERMIDINE HYDROXYCINNAMOYL TRANSFERASE"/>
    <property type="match status" value="1"/>
</dbReference>
<comment type="caution">
    <text evidence="3">The sequence shown here is derived from an EMBL/GenBank/DDBJ whole genome shotgun (WGS) entry which is preliminary data.</text>
</comment>
<proteinExistence type="inferred from homology"/>
<name>A0AAW2T9F3_9LAMI</name>
<dbReference type="Pfam" id="PF02458">
    <property type="entry name" value="Transferase"/>
    <property type="match status" value="1"/>
</dbReference>
<feature type="region of interest" description="Disordered" evidence="2">
    <location>
        <begin position="138"/>
        <end position="180"/>
    </location>
</feature>
<dbReference type="SUPFAM" id="SSF52777">
    <property type="entry name" value="CoA-dependent acyltransferases"/>
    <property type="match status" value="1"/>
</dbReference>
<evidence type="ECO:0000256" key="1">
    <source>
        <dbReference type="ARBA" id="ARBA00009861"/>
    </source>
</evidence>
<sequence length="180" mass="19394">MKISLISSCLNIEELVKQSIGPISSIGRSLVPNTRGRLQIECSGIGVPLTEAEAEATLDGLKAFEHHQLVPSIDLEQLPLVAVQLTRFKCGGVCLGVAMSHAAVDGQSASHFYTEWARLARGEQLEIQPFLDRKLLGDVGRKPHSAAPPPQPPPEFDTPPFLIGESGCKSERKRPPSGLL</sequence>
<dbReference type="InterPro" id="IPR023213">
    <property type="entry name" value="CAT-like_dom_sf"/>
</dbReference>
<feature type="compositionally biased region" description="Pro residues" evidence="2">
    <location>
        <begin position="146"/>
        <end position="157"/>
    </location>
</feature>
<dbReference type="GO" id="GO:0016747">
    <property type="term" value="F:acyltransferase activity, transferring groups other than amino-acyl groups"/>
    <property type="evidence" value="ECO:0007669"/>
    <property type="project" value="TreeGrafter"/>
</dbReference>
<evidence type="ECO:0000256" key="2">
    <source>
        <dbReference type="SAM" id="MobiDB-lite"/>
    </source>
</evidence>
<protein>
    <submittedName>
        <fullName evidence="3">Hydroxycinnamoyltransferase 2</fullName>
    </submittedName>
</protein>
<evidence type="ECO:0000313" key="3">
    <source>
        <dbReference type="EMBL" id="KAL0401330.1"/>
    </source>
</evidence>
<reference evidence="3" key="1">
    <citation type="submission" date="2020-06" db="EMBL/GenBank/DDBJ databases">
        <authorList>
            <person name="Li T."/>
            <person name="Hu X."/>
            <person name="Zhang T."/>
            <person name="Song X."/>
            <person name="Zhang H."/>
            <person name="Dai N."/>
            <person name="Sheng W."/>
            <person name="Hou X."/>
            <person name="Wei L."/>
        </authorList>
    </citation>
    <scope>NUCLEOTIDE SEQUENCE</scope>
    <source>
        <strain evidence="3">KEN1</strain>
        <tissue evidence="3">Leaf</tissue>
    </source>
</reference>
<dbReference type="AlphaFoldDB" id="A0AAW2T9F3"/>
<dbReference type="InterPro" id="IPR050317">
    <property type="entry name" value="Plant_Fungal_Acyltransferase"/>
</dbReference>
<dbReference type="Gene3D" id="3.30.559.10">
    <property type="entry name" value="Chloramphenicol acetyltransferase-like domain"/>
    <property type="match status" value="1"/>
</dbReference>
<organism evidence="3">
    <name type="scientific">Sesamum latifolium</name>
    <dbReference type="NCBI Taxonomy" id="2727402"/>
    <lineage>
        <taxon>Eukaryota</taxon>
        <taxon>Viridiplantae</taxon>
        <taxon>Streptophyta</taxon>
        <taxon>Embryophyta</taxon>
        <taxon>Tracheophyta</taxon>
        <taxon>Spermatophyta</taxon>
        <taxon>Magnoliopsida</taxon>
        <taxon>eudicotyledons</taxon>
        <taxon>Gunneridae</taxon>
        <taxon>Pentapetalae</taxon>
        <taxon>asterids</taxon>
        <taxon>lamiids</taxon>
        <taxon>Lamiales</taxon>
        <taxon>Pedaliaceae</taxon>
        <taxon>Sesamum</taxon>
    </lineage>
</organism>